<gene>
    <name evidence="1" type="ORF">N825_05750</name>
</gene>
<organism evidence="1 2">
    <name type="scientific">Skermanella stibiiresistens SB22</name>
    <dbReference type="NCBI Taxonomy" id="1385369"/>
    <lineage>
        <taxon>Bacteria</taxon>
        <taxon>Pseudomonadati</taxon>
        <taxon>Pseudomonadota</taxon>
        <taxon>Alphaproteobacteria</taxon>
        <taxon>Rhodospirillales</taxon>
        <taxon>Azospirillaceae</taxon>
        <taxon>Skermanella</taxon>
    </lineage>
</organism>
<name>W9H4R4_9PROT</name>
<sequence>MNLTGVSGHDDGRQVGAALTKLLQELPAPHARHRQIGYQGFRGISGIGLQCLDTVACDRHPMSFNFQRVLKHQRDQSLIFG</sequence>
<comment type="caution">
    <text evidence="1">The sequence shown here is derived from an EMBL/GenBank/DDBJ whole genome shotgun (WGS) entry which is preliminary data.</text>
</comment>
<protein>
    <submittedName>
        <fullName evidence="1">Uncharacterized protein</fullName>
    </submittedName>
</protein>
<dbReference type="Proteomes" id="UP000019486">
    <property type="component" value="Unassembled WGS sequence"/>
</dbReference>
<dbReference type="EMBL" id="AVFL01000011">
    <property type="protein sequence ID" value="EWY39682.1"/>
    <property type="molecule type" value="Genomic_DNA"/>
</dbReference>
<keyword evidence="2" id="KW-1185">Reference proteome</keyword>
<dbReference type="AlphaFoldDB" id="W9H4R4"/>
<proteinExistence type="predicted"/>
<evidence type="ECO:0000313" key="1">
    <source>
        <dbReference type="EMBL" id="EWY39682.1"/>
    </source>
</evidence>
<reference evidence="1 2" key="1">
    <citation type="submission" date="2013-08" db="EMBL/GenBank/DDBJ databases">
        <title>The genome sequence of Skermanella stibiiresistens.</title>
        <authorList>
            <person name="Zhu W."/>
            <person name="Wang G."/>
        </authorList>
    </citation>
    <scope>NUCLEOTIDE SEQUENCE [LARGE SCALE GENOMIC DNA]</scope>
    <source>
        <strain evidence="1 2">SB22</strain>
    </source>
</reference>
<accession>W9H4R4</accession>
<evidence type="ECO:0000313" key="2">
    <source>
        <dbReference type="Proteomes" id="UP000019486"/>
    </source>
</evidence>